<evidence type="ECO:0000259" key="1">
    <source>
        <dbReference type="Pfam" id="PF01966"/>
    </source>
</evidence>
<evidence type="ECO:0000313" key="2">
    <source>
        <dbReference type="EMBL" id="SKA80544.1"/>
    </source>
</evidence>
<keyword evidence="3" id="KW-1185">Reference proteome</keyword>
<dbReference type="AlphaFoldDB" id="A0A1T4WT97"/>
<accession>A0A1T4WT97</accession>
<organism evidence="2 3">
    <name type="scientific">Paucidesulfovibrio gracilis DSM 16080</name>
    <dbReference type="NCBI Taxonomy" id="1121449"/>
    <lineage>
        <taxon>Bacteria</taxon>
        <taxon>Pseudomonadati</taxon>
        <taxon>Thermodesulfobacteriota</taxon>
        <taxon>Desulfovibrionia</taxon>
        <taxon>Desulfovibrionales</taxon>
        <taxon>Desulfovibrionaceae</taxon>
        <taxon>Paucidesulfovibrio</taxon>
    </lineage>
</organism>
<dbReference type="RefSeq" id="WP_078716939.1">
    <property type="nucleotide sequence ID" value="NZ_FUYC01000004.1"/>
</dbReference>
<proteinExistence type="predicted"/>
<dbReference type="STRING" id="1121449.SAMN02745704_01368"/>
<dbReference type="InterPro" id="IPR006674">
    <property type="entry name" value="HD_domain"/>
</dbReference>
<protein>
    <recommendedName>
        <fullName evidence="1">HD domain-containing protein</fullName>
    </recommendedName>
</protein>
<dbReference type="PANTHER" id="PTHR38659">
    <property type="entry name" value="METAL-DEPENDENT PHOSPHOHYDROLASE"/>
    <property type="match status" value="1"/>
</dbReference>
<reference evidence="2 3" key="1">
    <citation type="submission" date="2017-02" db="EMBL/GenBank/DDBJ databases">
        <authorList>
            <person name="Peterson S.W."/>
        </authorList>
    </citation>
    <scope>NUCLEOTIDE SEQUENCE [LARGE SCALE GENOMIC DNA]</scope>
    <source>
        <strain evidence="2 3">DSM 16080</strain>
    </source>
</reference>
<sequence>MISRDDAMQLVSNHSTEPHLIPHALETEAVMRGLAQRLEQDQDLWAITGLLHDLDYSATKDTPERHGMETCTMLEGQLPEEALHAIRAHNGEHTGTQPETLFDFALRCGETVTGLIHANALVRPNGMSGMKAKSLKKKMKEKAFAANVNRENIRECEKIGLELGEFFQIAIAAIAPLAPQVGLEK</sequence>
<feature type="domain" description="HD" evidence="1">
    <location>
        <begin position="23"/>
        <end position="96"/>
    </location>
</feature>
<dbReference type="Proteomes" id="UP000190027">
    <property type="component" value="Unassembled WGS sequence"/>
</dbReference>
<gene>
    <name evidence="2" type="ORF">SAMN02745704_01368</name>
</gene>
<dbReference type="NCBIfam" id="TIGR00277">
    <property type="entry name" value="HDIG"/>
    <property type="match status" value="1"/>
</dbReference>
<dbReference type="InterPro" id="IPR006675">
    <property type="entry name" value="HDIG_dom"/>
</dbReference>
<dbReference type="EMBL" id="FUYC01000004">
    <property type="protein sequence ID" value="SKA80544.1"/>
    <property type="molecule type" value="Genomic_DNA"/>
</dbReference>
<dbReference type="PANTHER" id="PTHR38659:SF1">
    <property type="entry name" value="METAL DEPENDENT PHOSPHOHYDROLASE"/>
    <property type="match status" value="1"/>
</dbReference>
<dbReference type="SUPFAM" id="SSF109604">
    <property type="entry name" value="HD-domain/PDEase-like"/>
    <property type="match status" value="1"/>
</dbReference>
<evidence type="ECO:0000313" key="3">
    <source>
        <dbReference type="Proteomes" id="UP000190027"/>
    </source>
</evidence>
<dbReference type="Pfam" id="PF01966">
    <property type="entry name" value="HD"/>
    <property type="match status" value="1"/>
</dbReference>
<dbReference type="OrthoDB" id="9801160at2"/>
<name>A0A1T4WT97_9BACT</name>
<dbReference type="Gene3D" id="1.10.3210.10">
    <property type="entry name" value="Hypothetical protein af1432"/>
    <property type="match status" value="1"/>
</dbReference>